<keyword evidence="2" id="KW-0808">Transferase</keyword>
<keyword evidence="2" id="KW-0328">Glycosyltransferase</keyword>
<organism evidence="2 3">
    <name type="scientific">Streptococcus suis</name>
    <dbReference type="NCBI Taxonomy" id="1307"/>
    <lineage>
        <taxon>Bacteria</taxon>
        <taxon>Bacillati</taxon>
        <taxon>Bacillota</taxon>
        <taxon>Bacilli</taxon>
        <taxon>Lactobacillales</taxon>
        <taxon>Streptococcaceae</taxon>
        <taxon>Streptococcus</taxon>
    </lineage>
</organism>
<dbReference type="CDD" id="cd00761">
    <property type="entry name" value="Glyco_tranf_GTA_type"/>
    <property type="match status" value="1"/>
</dbReference>
<evidence type="ECO:0000259" key="1">
    <source>
        <dbReference type="Pfam" id="PF00535"/>
    </source>
</evidence>
<accession>A0A123TYG4</accession>
<dbReference type="EC" id="2.4.1.212" evidence="2"/>
<dbReference type="AlphaFoldDB" id="A0A123TYG4"/>
<name>A0A123TYG4_STRSU</name>
<dbReference type="InterPro" id="IPR029044">
    <property type="entry name" value="Nucleotide-diphossugar_trans"/>
</dbReference>
<protein>
    <submittedName>
        <fullName evidence="2">Eps6I</fullName>
        <ecNumber evidence="2">2.4.1.212</ecNumber>
    </submittedName>
</protein>
<dbReference type="PANTHER" id="PTHR22916">
    <property type="entry name" value="GLYCOSYLTRANSFERASE"/>
    <property type="match status" value="1"/>
</dbReference>
<evidence type="ECO:0000313" key="2">
    <source>
        <dbReference type="EMBL" id="CYV79852.1"/>
    </source>
</evidence>
<sequence>MILGILTEVIKKIQQGDRVLGENIEKSSISVVIPAYNSENVIVRALESVRLQTCLEYINEIIVVNDGSTDSTAFEVERYAKKYPYLNIRIINQENAGVSRARNVGMLNALGTWIALLDSDDEWFENKIERQIDEILFNDSIDFIGGNHTSSPLTILGRKIDRLHKANIQEICIKMFPQTSTVLFKKSIFDEIGGYDEERHYSEDRQYFLRICHAYGYYYLPEQNVHYDRGKRGFGERGLSGNLKGMQEGNRLNFMELLKQKKISLPFYIVITIFDELKYLRRILLSMKN</sequence>
<evidence type="ECO:0000313" key="3">
    <source>
        <dbReference type="Proteomes" id="UP000074356"/>
    </source>
</evidence>
<dbReference type="GO" id="GO:0050501">
    <property type="term" value="F:hyaluronan synthase activity"/>
    <property type="evidence" value="ECO:0007669"/>
    <property type="project" value="UniProtKB-EC"/>
</dbReference>
<dbReference type="Gene3D" id="3.90.550.10">
    <property type="entry name" value="Spore Coat Polysaccharide Biosynthesis Protein SpsA, Chain A"/>
    <property type="match status" value="1"/>
</dbReference>
<dbReference type="Proteomes" id="UP000074356">
    <property type="component" value="Unassembled WGS sequence"/>
</dbReference>
<dbReference type="RefSeq" id="WP_228377315.1">
    <property type="nucleotide sequence ID" value="NZ_CEHN01000018.1"/>
</dbReference>
<reference evidence="2 3" key="1">
    <citation type="submission" date="2016-02" db="EMBL/GenBank/DDBJ databases">
        <authorList>
            <consortium name="Pathogen Informatics"/>
        </authorList>
    </citation>
    <scope>NUCLEOTIDE SEQUENCE [LARGE SCALE GENOMIC DNA]</scope>
    <source>
        <strain evidence="2 3">LSS78</strain>
    </source>
</reference>
<dbReference type="EMBL" id="FIIB01000018">
    <property type="protein sequence ID" value="CYV79852.1"/>
    <property type="molecule type" value="Genomic_DNA"/>
</dbReference>
<gene>
    <name evidence="2" type="primary">eps6I</name>
    <name evidence="2" type="ORF">ERS132440_01772</name>
</gene>
<dbReference type="InterPro" id="IPR001173">
    <property type="entry name" value="Glyco_trans_2-like"/>
</dbReference>
<proteinExistence type="predicted"/>
<dbReference type="SUPFAM" id="SSF53448">
    <property type="entry name" value="Nucleotide-diphospho-sugar transferases"/>
    <property type="match status" value="1"/>
</dbReference>
<feature type="domain" description="Glycosyltransferase 2-like" evidence="1">
    <location>
        <begin position="30"/>
        <end position="154"/>
    </location>
</feature>
<dbReference type="Pfam" id="PF00535">
    <property type="entry name" value="Glycos_transf_2"/>
    <property type="match status" value="1"/>
</dbReference>